<comment type="caution">
    <text evidence="4">The sequence shown here is derived from an EMBL/GenBank/DDBJ whole genome shotgun (WGS) entry which is preliminary data.</text>
</comment>
<dbReference type="PANTHER" id="PTHR38690:SF1">
    <property type="entry name" value="PROTEASE"/>
    <property type="match status" value="1"/>
</dbReference>
<reference evidence="5" key="1">
    <citation type="submission" date="2017-11" db="EMBL/GenBank/DDBJ databases">
        <authorList>
            <person name="Watanabe M."/>
            <person name="Kojima H."/>
        </authorList>
    </citation>
    <scope>NUCLEOTIDE SEQUENCE [LARGE SCALE GENOMIC DNA]</scope>
    <source>
        <strain evidence="5">Tokyo 01</strain>
    </source>
</reference>
<gene>
    <name evidence="4" type="ORF">DENIS_2934</name>
</gene>
<dbReference type="EMBL" id="BEXT01000001">
    <property type="protein sequence ID" value="GBC61971.1"/>
    <property type="molecule type" value="Genomic_DNA"/>
</dbReference>
<reference evidence="5" key="2">
    <citation type="submission" date="2019-01" db="EMBL/GenBank/DDBJ databases">
        <title>Genome sequence of Desulfonema ishimotonii strain Tokyo 01.</title>
        <authorList>
            <person name="Fukui M."/>
        </authorList>
    </citation>
    <scope>NUCLEOTIDE SEQUENCE [LARGE SCALE GENOMIC DNA]</scope>
    <source>
        <strain evidence="5">Tokyo 01</strain>
    </source>
</reference>
<feature type="domain" description="YhdP central" evidence="3">
    <location>
        <begin position="272"/>
        <end position="574"/>
    </location>
</feature>
<sequence length="1318" mass="143036">MKKRWKTCLRKLGILACVFLVIVVGLLVWLRIALPSLSFLNPYIRTALSRFEPEFRIEYDEIRLAWSVRQMLPGVRIGHIRIFKEHHGLIARSPETLLLFSIPGLIAGKPEPVEIEILRPEITLPAPGETPVPPPAPAPKPEFHRRITDALFRVPALAERFSGFRQLHIRDAVVTVASASAPVRIAAVTFDIRHARAGLTIRARTEYTFREAETRLEARLRYPSDNSPSGIRLTASGLSPSFFGTFFPLPEVLRSGRFSVRGLAHARFSPSGDISVDPFELSAEEGTLVAPHYWEAPLAIETLQARGRITENLSQLELESLRLDLGDPVFSASGRIRLLGELPDLDLEVRADGLKIAEAHRYWPIRLAAPARRWIRDHFSAGAVSGATLSLRLRPEDLRMPQLPAHILSARVPFEGVILDYHPPLGELREARGVAEFSAHAIDIRGTEGAVYHSAAESIRVGITGLAAHRPEMTISAKVHGPPDDLMRAVDALTRNTEYPVRITTGRAETRLAFEFPLTGFTPEKFRYRAEADIRDMGISDFLGCRISEKRLKVRLENDALTVQGAQGRVKNRKVLEKPLPLKKIALRGRLLHHPPGLAVEKFSCGLGGPVITADGHVKIRDGLPEIAMNIGADRLTLEQAMGEWPRTLAPAAREWVGAHLRAGEVTDAKVRISIGPDDLRSGKLPKTAIEALVPFKNVVADYFPPLPELRGAEGVATFFSDAIDIGVRGGQIADTRLATGTLAITGLGGHSAPRVTIDANFQGPLGDILEVGKRLGKGYTGPPIENGVATTRLTLGFPLTPSLSADALQISVTADARDIRVRDFYGLDLRNGQLRASLTGQRFEADGSVQAGRTTVGIRFESSPPPSGIREDVIHLSAPLNLRNLPDFGLPALPPLIKGNAGAEAVVSISPDRTAIEVKADLGRVEIGRIKRPGEAAFLRFDLDIAGENTIRVSGIRLSGKGLNVSGSGQIDTAPVLMADFSFDRLKWGDTEAGLFVAYSGSNRQLGVELRGKRLDLGPLLAEFSPAPKPPAPPAGATPQRQPSSPAEASDATFTAKLDEVVLLNGDRLTSAEGRCRWQNGSLTAANFDAVLQKKKRVHLSLTPQADRTRLSVEADNAGALLTGLNICPYIRGGTLDLKAEFAGGLPLKHPAEGRLRIREFTAINAPTLVQLLSAASFVSVLGQLRSGGINFRSLRASFRYADKKLTVSEGRTEGLSLGLTAEGAYDTGAGTVDFKGIVVPFNILNRVVRSIPVVGRLITGKGIIATNYTITGPHDQPNISIQPLSTLAIGSLKDVFSQFEFKTEPGRPDIQKEKIK</sequence>
<dbReference type="RefSeq" id="WP_124329193.1">
    <property type="nucleotide sequence ID" value="NZ_BEXT01000001.1"/>
</dbReference>
<feature type="compositionally biased region" description="Pro residues" evidence="1">
    <location>
        <begin position="1028"/>
        <end position="1037"/>
    </location>
</feature>
<accession>A0A401FYC6</accession>
<evidence type="ECO:0000256" key="2">
    <source>
        <dbReference type="SAM" id="Phobius"/>
    </source>
</evidence>
<feature type="domain" description="YhdP central" evidence="3">
    <location>
        <begin position="617"/>
        <end position="1023"/>
    </location>
</feature>
<evidence type="ECO:0000313" key="5">
    <source>
        <dbReference type="Proteomes" id="UP000288096"/>
    </source>
</evidence>
<keyword evidence="2" id="KW-0472">Membrane</keyword>
<proteinExistence type="predicted"/>
<dbReference type="InterPro" id="IPR011836">
    <property type="entry name" value="YhdP"/>
</dbReference>
<dbReference type="InterPro" id="IPR025263">
    <property type="entry name" value="YhdP_central"/>
</dbReference>
<dbReference type="Proteomes" id="UP000288096">
    <property type="component" value="Unassembled WGS sequence"/>
</dbReference>
<feature type="transmembrane region" description="Helical" evidence="2">
    <location>
        <begin position="12"/>
        <end position="32"/>
    </location>
</feature>
<organism evidence="4 5">
    <name type="scientific">Desulfonema ishimotonii</name>
    <dbReference type="NCBI Taxonomy" id="45657"/>
    <lineage>
        <taxon>Bacteria</taxon>
        <taxon>Pseudomonadati</taxon>
        <taxon>Thermodesulfobacteriota</taxon>
        <taxon>Desulfobacteria</taxon>
        <taxon>Desulfobacterales</taxon>
        <taxon>Desulfococcaceae</taxon>
        <taxon>Desulfonema</taxon>
    </lineage>
</organism>
<dbReference type="PANTHER" id="PTHR38690">
    <property type="entry name" value="PROTEASE-RELATED"/>
    <property type="match status" value="1"/>
</dbReference>
<feature type="region of interest" description="Disordered" evidence="1">
    <location>
        <begin position="1022"/>
        <end position="1052"/>
    </location>
</feature>
<dbReference type="OrthoDB" id="9762238at2"/>
<keyword evidence="5" id="KW-1185">Reference proteome</keyword>
<name>A0A401FYC6_9BACT</name>
<keyword evidence="2" id="KW-1133">Transmembrane helix</keyword>
<keyword evidence="2" id="KW-0812">Transmembrane</keyword>
<evidence type="ECO:0000259" key="3">
    <source>
        <dbReference type="Pfam" id="PF13116"/>
    </source>
</evidence>
<evidence type="ECO:0000313" key="4">
    <source>
        <dbReference type="EMBL" id="GBC61971.1"/>
    </source>
</evidence>
<dbReference type="Pfam" id="PF13116">
    <property type="entry name" value="YhdP"/>
    <property type="match status" value="2"/>
</dbReference>
<protein>
    <recommendedName>
        <fullName evidence="3">YhdP central domain-containing protein</fullName>
    </recommendedName>
</protein>
<evidence type="ECO:0000256" key="1">
    <source>
        <dbReference type="SAM" id="MobiDB-lite"/>
    </source>
</evidence>